<comment type="caution">
    <text evidence="1">The sequence shown here is derived from an EMBL/GenBank/DDBJ whole genome shotgun (WGS) entry which is preliminary data.</text>
</comment>
<gene>
    <name evidence="1" type="ORF">MiTs_02768</name>
</gene>
<sequence>MTNLLRGARIIDFGFSSELVVANTHPTKSSIEKSVVFFGWSIGENDFHILDSLCKSAIKKFALGINKQLSENRNVESCNKTLH</sequence>
<evidence type="ECO:0000313" key="2">
    <source>
        <dbReference type="Proteomes" id="UP000324689"/>
    </source>
</evidence>
<evidence type="ECO:0000313" key="1">
    <source>
        <dbReference type="EMBL" id="GCA80759.1"/>
    </source>
</evidence>
<reference evidence="1 2" key="1">
    <citation type="submission" date="2018-09" db="EMBL/GenBank/DDBJ databases">
        <title>Evolutionary history of phycoerythrin pigmentation in the water bloom-forming cyanobacterium Microcystis aeruginosa.</title>
        <authorList>
            <person name="Tanabe Y."/>
            <person name="Tanabe Y."/>
            <person name="Yamaguchi H."/>
        </authorList>
    </citation>
    <scope>NUCLEOTIDE SEQUENCE [LARGE SCALE GENOMIC DNA]</scope>
    <source>
        <strain evidence="1 2">NIES-2521</strain>
    </source>
</reference>
<protein>
    <submittedName>
        <fullName evidence="1">Uncharacterized protein</fullName>
    </submittedName>
</protein>
<accession>A0A5A5S1H9</accession>
<organism evidence="1 2">
    <name type="scientific">Microcystis aeruginosa NIES-2521</name>
    <dbReference type="NCBI Taxonomy" id="2303983"/>
    <lineage>
        <taxon>Bacteria</taxon>
        <taxon>Bacillati</taxon>
        <taxon>Cyanobacteriota</taxon>
        <taxon>Cyanophyceae</taxon>
        <taxon>Oscillatoriophycideae</taxon>
        <taxon>Chroococcales</taxon>
        <taxon>Microcystaceae</taxon>
        <taxon>Microcystis</taxon>
    </lineage>
</organism>
<dbReference type="AlphaFoldDB" id="A0A5A5S1H9"/>
<name>A0A5A5S1H9_MICAE</name>
<proteinExistence type="predicted"/>
<dbReference type="EMBL" id="BHVQ01000035">
    <property type="protein sequence ID" value="GCA80759.1"/>
    <property type="molecule type" value="Genomic_DNA"/>
</dbReference>
<dbReference type="Proteomes" id="UP000324689">
    <property type="component" value="Unassembled WGS sequence"/>
</dbReference>